<keyword evidence="5" id="KW-1185">Reference proteome</keyword>
<feature type="domain" description="Methyltransferase" evidence="3">
    <location>
        <begin position="47"/>
        <end position="139"/>
    </location>
</feature>
<dbReference type="Proteomes" id="UP000027986">
    <property type="component" value="Plasmid unnamed"/>
</dbReference>
<dbReference type="OrthoDB" id="9797252at2"/>
<dbReference type="SUPFAM" id="SSF53335">
    <property type="entry name" value="S-adenosyl-L-methionine-dependent methyltransferases"/>
    <property type="match status" value="1"/>
</dbReference>
<evidence type="ECO:0000259" key="3">
    <source>
        <dbReference type="Pfam" id="PF13649"/>
    </source>
</evidence>
<evidence type="ECO:0000313" key="5">
    <source>
        <dbReference type="Proteomes" id="UP000027986"/>
    </source>
</evidence>
<dbReference type="EMBL" id="CP008890">
    <property type="protein sequence ID" value="AIF41900.1"/>
    <property type="molecule type" value="Genomic_DNA"/>
</dbReference>
<dbReference type="GO" id="GO:0032259">
    <property type="term" value="P:methylation"/>
    <property type="evidence" value="ECO:0007669"/>
    <property type="project" value="UniProtKB-KW"/>
</dbReference>
<dbReference type="CDD" id="cd02440">
    <property type="entry name" value="AdoMet_MTases"/>
    <property type="match status" value="1"/>
</dbReference>
<dbReference type="AlphaFoldDB" id="A0A075JJD7"/>
<evidence type="ECO:0000313" key="4">
    <source>
        <dbReference type="EMBL" id="AIF41900.1"/>
    </source>
</evidence>
<dbReference type="InterPro" id="IPR029063">
    <property type="entry name" value="SAM-dependent_MTases_sf"/>
</dbReference>
<evidence type="ECO:0000256" key="2">
    <source>
        <dbReference type="ARBA" id="ARBA00022679"/>
    </source>
</evidence>
<keyword evidence="2" id="KW-0808">Transferase</keyword>
<dbReference type="HOGENOM" id="CLU_049344_7_1_11"/>
<dbReference type="Pfam" id="PF13649">
    <property type="entry name" value="Methyltransf_25"/>
    <property type="match status" value="1"/>
</dbReference>
<keyword evidence="1" id="KW-0489">Methyltransferase</keyword>
<accession>A0A075JJD7</accession>
<gene>
    <name evidence="4" type="ORF">HX89_14445</name>
</gene>
<dbReference type="GO" id="GO:0008168">
    <property type="term" value="F:methyltransferase activity"/>
    <property type="evidence" value="ECO:0007669"/>
    <property type="project" value="UniProtKB-KW"/>
</dbReference>
<dbReference type="PANTHER" id="PTHR44942">
    <property type="entry name" value="METHYLTRANSF_11 DOMAIN-CONTAINING PROTEIN"/>
    <property type="match status" value="1"/>
</dbReference>
<protein>
    <recommendedName>
        <fullName evidence="3">Methyltransferase domain-containing protein</fullName>
    </recommendedName>
</protein>
<dbReference type="RefSeq" id="WP_041229521.1">
    <property type="nucleotide sequence ID" value="NZ_CP008890.1"/>
</dbReference>
<keyword evidence="4" id="KW-0614">Plasmid</keyword>
<name>A0A075JJD7_9MICO</name>
<evidence type="ECO:0000256" key="1">
    <source>
        <dbReference type="ARBA" id="ARBA00022603"/>
    </source>
</evidence>
<dbReference type="Gene3D" id="3.40.50.150">
    <property type="entry name" value="Vaccinia Virus protein VP39"/>
    <property type="match status" value="1"/>
</dbReference>
<dbReference type="GeneID" id="41842205"/>
<reference evidence="4 5" key="1">
    <citation type="submission" date="2014-07" db="EMBL/GenBank/DDBJ databases">
        <title>Genome Sequencing of Dermacoccus nishinomiyaensis.</title>
        <authorList>
            <person name="Hong K.W."/>
            <person name="Chan K.G."/>
        </authorList>
    </citation>
    <scope>NUCLEOTIDE SEQUENCE [LARGE SCALE GENOMIC DNA]</scope>
    <source>
        <strain evidence="4 5">M25</strain>
        <plasmid evidence="4 5">unnamed</plasmid>
    </source>
</reference>
<organism evidence="4 5">
    <name type="scientific">Dermacoccus nishinomiyaensis</name>
    <dbReference type="NCBI Taxonomy" id="1274"/>
    <lineage>
        <taxon>Bacteria</taxon>
        <taxon>Bacillati</taxon>
        <taxon>Actinomycetota</taxon>
        <taxon>Actinomycetes</taxon>
        <taxon>Micrococcales</taxon>
        <taxon>Dermacoccaceae</taxon>
        <taxon>Dermacoccus</taxon>
    </lineage>
</organism>
<sequence>MDAAELNRRARTFEQGAEAYDRLRPQFPAEIFETLRRRVGRRWRSRVLEVGAGTGRVTIPLLGAGALVEIAEPSADMVRVLTDRLAVLGLSDHALVRQITFEQIPDENTYDLVLAAQSFHWADPETRWRRLAAMIRPDGRAFMCWNGWSLDGDHHDLEAVRAAYDADGEGVQADLIDGRSNGSWVETEVDAAPGLRTDAIDEFSWGWTLSIEDYLALLATTSQYVVVDRAQRERLFTALHTVLGEEVHLAGRTFAITIAPE</sequence>
<dbReference type="InterPro" id="IPR041698">
    <property type="entry name" value="Methyltransf_25"/>
</dbReference>
<proteinExistence type="predicted"/>
<dbReference type="KEGG" id="dni:HX89_14445"/>
<dbReference type="eggNOG" id="COG0500">
    <property type="taxonomic scope" value="Bacteria"/>
</dbReference>
<dbReference type="PANTHER" id="PTHR44942:SF4">
    <property type="entry name" value="METHYLTRANSFERASE TYPE 11 DOMAIN-CONTAINING PROTEIN"/>
    <property type="match status" value="1"/>
</dbReference>
<geneLocation type="plasmid" evidence="4 5">
    <name>unnamed</name>
</geneLocation>
<dbReference type="InterPro" id="IPR051052">
    <property type="entry name" value="Diverse_substrate_MTase"/>
</dbReference>